<protein>
    <submittedName>
        <fullName evidence="9">Putative thiol:disulfide interchange protein DsbC</fullName>
    </submittedName>
</protein>
<accession>A0A1J5PBN3</accession>
<dbReference type="CDD" id="cd03020">
    <property type="entry name" value="DsbA_DsbC_DsbG"/>
    <property type="match status" value="1"/>
</dbReference>
<organism evidence="9">
    <name type="scientific">mine drainage metagenome</name>
    <dbReference type="NCBI Taxonomy" id="410659"/>
    <lineage>
        <taxon>unclassified sequences</taxon>
        <taxon>metagenomes</taxon>
        <taxon>ecological metagenomes</taxon>
    </lineage>
</organism>
<dbReference type="AlphaFoldDB" id="A0A1J5PBN3"/>
<feature type="domain" description="Thioredoxin-like fold" evidence="8">
    <location>
        <begin position="120"/>
        <end position="241"/>
    </location>
</feature>
<comment type="caution">
    <text evidence="9">The sequence shown here is derived from an EMBL/GenBank/DDBJ whole genome shotgun (WGS) entry which is preliminary data.</text>
</comment>
<proteinExistence type="inferred from homology"/>
<comment type="subcellular location">
    <subcellularLocation>
        <location evidence="1">Periplasm</location>
    </subcellularLocation>
</comment>
<dbReference type="InterPro" id="IPR018950">
    <property type="entry name" value="DiS-bond_isomerase_DsbC/G_N"/>
</dbReference>
<dbReference type="SUPFAM" id="SSF54423">
    <property type="entry name" value="DsbC/DsbG N-terminal domain-like"/>
    <property type="match status" value="1"/>
</dbReference>
<dbReference type="InterPro" id="IPR012336">
    <property type="entry name" value="Thioredoxin-like_fold"/>
</dbReference>
<evidence type="ECO:0000259" key="7">
    <source>
        <dbReference type="Pfam" id="PF10411"/>
    </source>
</evidence>
<evidence type="ECO:0000256" key="4">
    <source>
        <dbReference type="ARBA" id="ARBA00022764"/>
    </source>
</evidence>
<keyword evidence="3" id="KW-0732">Signal</keyword>
<dbReference type="Pfam" id="PF10411">
    <property type="entry name" value="DsbC_N"/>
    <property type="match status" value="1"/>
</dbReference>
<dbReference type="PROSITE" id="PS00194">
    <property type="entry name" value="THIOREDOXIN_1"/>
    <property type="match status" value="1"/>
</dbReference>
<keyword evidence="4" id="KW-0574">Periplasm</keyword>
<dbReference type="InterPro" id="IPR036249">
    <property type="entry name" value="Thioredoxin-like_sf"/>
</dbReference>
<evidence type="ECO:0000256" key="6">
    <source>
        <dbReference type="ARBA" id="ARBA00023284"/>
    </source>
</evidence>
<dbReference type="InterPro" id="IPR009094">
    <property type="entry name" value="DiS-bond_isomerase_DsbC/G_N_sf"/>
</dbReference>
<evidence type="ECO:0000313" key="9">
    <source>
        <dbReference type="EMBL" id="OIQ64900.1"/>
    </source>
</evidence>
<dbReference type="GO" id="GO:0042597">
    <property type="term" value="C:periplasmic space"/>
    <property type="evidence" value="ECO:0007669"/>
    <property type="project" value="UniProtKB-SubCell"/>
</dbReference>
<feature type="domain" description="Disulphide bond isomerase DsbC/G N-terminal" evidence="7">
    <location>
        <begin position="29"/>
        <end position="94"/>
    </location>
</feature>
<dbReference type="InterPro" id="IPR017937">
    <property type="entry name" value="Thioredoxin_CS"/>
</dbReference>
<keyword evidence="5" id="KW-1015">Disulfide bond</keyword>
<evidence type="ECO:0000256" key="1">
    <source>
        <dbReference type="ARBA" id="ARBA00004418"/>
    </source>
</evidence>
<dbReference type="InterPro" id="IPR033954">
    <property type="entry name" value="DiS-bond_Isoase_DsbC/G"/>
</dbReference>
<reference evidence="9" key="1">
    <citation type="submission" date="2016-10" db="EMBL/GenBank/DDBJ databases">
        <title>Sequence of Gallionella enrichment culture.</title>
        <authorList>
            <person name="Poehlein A."/>
            <person name="Muehling M."/>
            <person name="Daniel R."/>
        </authorList>
    </citation>
    <scope>NUCLEOTIDE SEQUENCE</scope>
</reference>
<dbReference type="Pfam" id="PF13098">
    <property type="entry name" value="Thioredoxin_2"/>
    <property type="match status" value="1"/>
</dbReference>
<comment type="similarity">
    <text evidence="2">Belongs to the thioredoxin family. DsbC subfamily.</text>
</comment>
<name>A0A1J5PBN3_9ZZZZ</name>
<dbReference type="SUPFAM" id="SSF52833">
    <property type="entry name" value="Thioredoxin-like"/>
    <property type="match status" value="1"/>
</dbReference>
<gene>
    <name evidence="9" type="primary">dsbC_14</name>
    <name evidence="9" type="ORF">GALL_535480</name>
</gene>
<dbReference type="InterPro" id="IPR051470">
    <property type="entry name" value="Thiol:disulfide_interchange"/>
</dbReference>
<sequence length="245" mass="27099">MNLLSSHSLLRPLRLAALALFALSVPALAQTPADIRTALQKVMPGLPASTPILKTPYAGLYEVDVGSKIFYTDAKATFLFAGEIFDTKNGTNITKARIDQLRKVNWKDLPFKDSFKVVYGDGKRQIAIFEDPYCPYCHKMEATLKEMSNVTLHVFLTPIIRPESVPQSRNVWCSADRGKVWEAWMLNQTEPPKAAASCVDPLKANIALAEKLQIPATPTLIFTDGSRIEGALPKEEVEKKLAAVK</sequence>
<evidence type="ECO:0000259" key="8">
    <source>
        <dbReference type="Pfam" id="PF13098"/>
    </source>
</evidence>
<dbReference type="Gene3D" id="3.40.30.10">
    <property type="entry name" value="Glutaredoxin"/>
    <property type="match status" value="1"/>
</dbReference>
<keyword evidence="6" id="KW-0676">Redox-active center</keyword>
<evidence type="ECO:0000256" key="2">
    <source>
        <dbReference type="ARBA" id="ARBA00009813"/>
    </source>
</evidence>
<dbReference type="PANTHER" id="PTHR35272">
    <property type="entry name" value="THIOL:DISULFIDE INTERCHANGE PROTEIN DSBC-RELATED"/>
    <property type="match status" value="1"/>
</dbReference>
<dbReference type="Gene3D" id="3.10.450.70">
    <property type="entry name" value="Disulphide bond isomerase, DsbC/G, N-terminal"/>
    <property type="match status" value="1"/>
</dbReference>
<evidence type="ECO:0000256" key="5">
    <source>
        <dbReference type="ARBA" id="ARBA00023157"/>
    </source>
</evidence>
<dbReference type="EMBL" id="MLJW01007749">
    <property type="protein sequence ID" value="OIQ64900.1"/>
    <property type="molecule type" value="Genomic_DNA"/>
</dbReference>
<evidence type="ECO:0000256" key="3">
    <source>
        <dbReference type="ARBA" id="ARBA00022729"/>
    </source>
</evidence>
<dbReference type="PANTHER" id="PTHR35272:SF3">
    <property type="entry name" value="THIOL:DISULFIDE INTERCHANGE PROTEIN DSBC"/>
    <property type="match status" value="1"/>
</dbReference>